<sequence length="63" mass="7163">MSLSISFIIGSSLTLVFSKGPRLSIDLLSLHLYSNSPLNNIEWNRHFSIELSCPYLHENTINE</sequence>
<name>A0A6B9TUK8_9ROSA</name>
<proteinExistence type="predicted"/>
<gene>
    <name evidence="1" type="primary">ycf12</name>
</gene>
<reference evidence="1" key="1">
    <citation type="journal article" date="2020" name="Mitochondrial DNA Part B Resour">
        <title>Characterization of the complete chloroplast genome of Prunus davidiana, an excellent horticultural species.</title>
        <authorList>
            <person name="Wang X."/>
            <person name="Wang J."/>
            <person name="Luo M."/>
        </authorList>
    </citation>
    <scope>NUCLEOTIDE SEQUENCE</scope>
</reference>
<keyword evidence="1" id="KW-0934">Plastid</keyword>
<geneLocation type="chloroplast" evidence="1"/>
<keyword evidence="1" id="KW-0150">Chloroplast</keyword>
<evidence type="ECO:0000313" key="1">
    <source>
        <dbReference type="EMBL" id="QHN53943.1"/>
    </source>
</evidence>
<dbReference type="EMBL" id="MK634746">
    <property type="protein sequence ID" value="QHN53943.1"/>
    <property type="molecule type" value="Genomic_DNA"/>
</dbReference>
<accession>A0A6B9TUK8</accession>
<organism evidence="1">
    <name type="scientific">Prunus davidiana</name>
    <dbReference type="NCBI Taxonomy" id="151430"/>
    <lineage>
        <taxon>Eukaryota</taxon>
        <taxon>Viridiplantae</taxon>
        <taxon>Streptophyta</taxon>
        <taxon>Embryophyta</taxon>
        <taxon>Tracheophyta</taxon>
        <taxon>Spermatophyta</taxon>
        <taxon>Magnoliopsida</taxon>
        <taxon>eudicotyledons</taxon>
        <taxon>Gunneridae</taxon>
        <taxon>Pentapetalae</taxon>
        <taxon>rosids</taxon>
        <taxon>fabids</taxon>
        <taxon>Rosales</taxon>
        <taxon>Rosaceae</taxon>
        <taxon>Amygdaloideae</taxon>
        <taxon>Amygdaleae</taxon>
        <taxon>Prunus</taxon>
    </lineage>
</organism>
<dbReference type="AlphaFoldDB" id="A0A6B9TUK8"/>
<protein>
    <submittedName>
        <fullName evidence="1">Photosystem I assembly protein Ycf12</fullName>
    </submittedName>
</protein>